<feature type="region of interest" description="Disordered" evidence="1">
    <location>
        <begin position="126"/>
        <end position="145"/>
    </location>
</feature>
<dbReference type="PANTHER" id="PTHR15615:SF94">
    <property type="entry name" value="PHO85 CYCLIN-6-RELATED"/>
    <property type="match status" value="1"/>
</dbReference>
<feature type="compositionally biased region" description="Low complexity" evidence="1">
    <location>
        <begin position="40"/>
        <end position="83"/>
    </location>
</feature>
<dbReference type="GO" id="GO:0000307">
    <property type="term" value="C:cyclin-dependent protein kinase holoenzyme complex"/>
    <property type="evidence" value="ECO:0007669"/>
    <property type="project" value="TreeGrafter"/>
</dbReference>
<evidence type="ECO:0000313" key="2">
    <source>
        <dbReference type="EMBL" id="CAE6463444.1"/>
    </source>
</evidence>
<gene>
    <name evidence="2" type="ORF">RDB_LOCUS64507</name>
</gene>
<dbReference type="GO" id="GO:0005634">
    <property type="term" value="C:nucleus"/>
    <property type="evidence" value="ECO:0007669"/>
    <property type="project" value="TreeGrafter"/>
</dbReference>
<sequence>MIALAPPHGPPSHVGRSESRTHRSVSSSRESLRRPPPTSSAPSTSTTSSETTSSTTPAVTTTPATATVAPAATPNVAAAPTASRPTVAPMQRLADGSLDLGAYPSTDLLRLLAALLTQITTENDKLRPQSAPLTPPSDTPDTRSPFWSKLTTASRNSLSTPAASLAFHARNIPSISIEQYLLRILKYCPTTNEVFLGLLVYFDRMSKLAAKCATPQSPAPHRTLTIDSYNIHRLLIAGVTVASKFFSDVFYTNSRYAKVGGLPQTELNQLELHFLLLNDFRLSIPIDEMQRYAEQLLRYSAGMSPEEAFSPSATAPPVLAPPSPHTPIGPAPPASTSRPQPSQPHRPAHLQLQLRPNVPAPAGASPGHLSTSFSTSSFSKTSHHDLEARAYHAQRRGSTSTPIRPAASDAASIYSVDASESGYGSTTDEDTIRAHWSSSESAMTEGEDDAASTGTVEDQDRDERT</sequence>
<dbReference type="CDD" id="cd20558">
    <property type="entry name" value="CYCLIN_ScPCL7-like"/>
    <property type="match status" value="1"/>
</dbReference>
<evidence type="ECO:0000256" key="1">
    <source>
        <dbReference type="SAM" id="MobiDB-lite"/>
    </source>
</evidence>
<comment type="caution">
    <text evidence="2">The sequence shown here is derived from an EMBL/GenBank/DDBJ whole genome shotgun (WGS) entry which is preliminary data.</text>
</comment>
<evidence type="ECO:0000313" key="3">
    <source>
        <dbReference type="Proteomes" id="UP000663853"/>
    </source>
</evidence>
<organism evidence="2 3">
    <name type="scientific">Rhizoctonia solani</name>
    <dbReference type="NCBI Taxonomy" id="456999"/>
    <lineage>
        <taxon>Eukaryota</taxon>
        <taxon>Fungi</taxon>
        <taxon>Dikarya</taxon>
        <taxon>Basidiomycota</taxon>
        <taxon>Agaricomycotina</taxon>
        <taxon>Agaricomycetes</taxon>
        <taxon>Cantharellales</taxon>
        <taxon>Ceratobasidiaceae</taxon>
        <taxon>Rhizoctonia</taxon>
    </lineage>
</organism>
<feature type="compositionally biased region" description="Low complexity" evidence="1">
    <location>
        <begin position="370"/>
        <end position="380"/>
    </location>
</feature>
<dbReference type="Pfam" id="PF08613">
    <property type="entry name" value="Cyclin"/>
    <property type="match status" value="1"/>
</dbReference>
<dbReference type="EMBL" id="CAJMXA010001560">
    <property type="protein sequence ID" value="CAE6463444.1"/>
    <property type="molecule type" value="Genomic_DNA"/>
</dbReference>
<dbReference type="GO" id="GO:0019901">
    <property type="term" value="F:protein kinase binding"/>
    <property type="evidence" value="ECO:0007669"/>
    <property type="project" value="InterPro"/>
</dbReference>
<dbReference type="PANTHER" id="PTHR15615">
    <property type="match status" value="1"/>
</dbReference>
<feature type="region of interest" description="Disordered" evidence="1">
    <location>
        <begin position="418"/>
        <end position="465"/>
    </location>
</feature>
<evidence type="ECO:0008006" key="4">
    <source>
        <dbReference type="Google" id="ProtNLM"/>
    </source>
</evidence>
<reference evidence="2" key="1">
    <citation type="submission" date="2021-01" db="EMBL/GenBank/DDBJ databases">
        <authorList>
            <person name="Kaushik A."/>
        </authorList>
    </citation>
    <scope>NUCLEOTIDE SEQUENCE</scope>
    <source>
        <strain evidence="2">AG6-10EEA</strain>
    </source>
</reference>
<accession>A0A8H3BS34</accession>
<dbReference type="Gene3D" id="1.10.472.10">
    <property type="entry name" value="Cyclin-like"/>
    <property type="match status" value="1"/>
</dbReference>
<protein>
    <recommendedName>
        <fullName evidence="4">PHO85 cyclin-7</fullName>
    </recommendedName>
</protein>
<feature type="compositionally biased region" description="Pro residues" evidence="1">
    <location>
        <begin position="318"/>
        <end position="333"/>
    </location>
</feature>
<dbReference type="Proteomes" id="UP000663853">
    <property type="component" value="Unassembled WGS sequence"/>
</dbReference>
<name>A0A8H3BS34_9AGAM</name>
<feature type="region of interest" description="Disordered" evidence="1">
    <location>
        <begin position="306"/>
        <end position="381"/>
    </location>
</feature>
<dbReference type="GO" id="GO:0016538">
    <property type="term" value="F:cyclin-dependent protein serine/threonine kinase regulator activity"/>
    <property type="evidence" value="ECO:0007669"/>
    <property type="project" value="TreeGrafter"/>
</dbReference>
<dbReference type="InterPro" id="IPR013922">
    <property type="entry name" value="Cyclin_PHO80-like"/>
</dbReference>
<dbReference type="AlphaFoldDB" id="A0A8H3BS34"/>
<proteinExistence type="predicted"/>
<feature type="region of interest" description="Disordered" evidence="1">
    <location>
        <begin position="1"/>
        <end position="85"/>
    </location>
</feature>